<reference evidence="8" key="1">
    <citation type="journal article" date="2020" name="Microb. Genom.">
        <title>Genetic diversity of clinical and environmental Mucorales isolates obtained from an investigation of mucormycosis cases among solid organ transplant recipients.</title>
        <authorList>
            <person name="Nguyen M.H."/>
            <person name="Kaul D."/>
            <person name="Muto C."/>
            <person name="Cheng S.J."/>
            <person name="Richter R.A."/>
            <person name="Bruno V.M."/>
            <person name="Liu G."/>
            <person name="Beyhan S."/>
            <person name="Sundermann A.J."/>
            <person name="Mounaud S."/>
            <person name="Pasculle A.W."/>
            <person name="Nierman W.C."/>
            <person name="Driscoll E."/>
            <person name="Cumbie R."/>
            <person name="Clancy C.J."/>
            <person name="Dupont C.L."/>
        </authorList>
    </citation>
    <scope>NUCLEOTIDE SEQUENCE</scope>
    <source>
        <strain evidence="8">GL11</strain>
    </source>
</reference>
<comment type="caution">
    <text evidence="8">The sequence shown here is derived from an EMBL/GenBank/DDBJ whole genome shotgun (WGS) entry which is preliminary data.</text>
</comment>
<evidence type="ECO:0000256" key="4">
    <source>
        <dbReference type="ARBA" id="ARBA00022801"/>
    </source>
</evidence>
<evidence type="ECO:0000256" key="2">
    <source>
        <dbReference type="ARBA" id="ARBA00022670"/>
    </source>
</evidence>
<sequence length="953" mass="110595">MFSNLSATLLLLRLYKKQSMSHWTNKALAGIPLLGLSLFIAVGLDQAPNTSRLRLIYLNEQQEQDLMNTALNTLLQEKQEMILPRNDKRVVWMQEIVDNLAAAAVDDVRAPVRRYSVDKDQPQVENKEGTLLMVPSDDLETRIKSTENVEPSVPKLKFQVDFVHDNNVMNALCIGPRIFVFNLFYACTEGDTERMAVILAHEMAHTLQRHIADKHGIVKLMSMFNDIARCLLWMVTDILGPHINQDIGVFTSTFITLESETTYNRQLEKEADLVGLKLMAKAGYDPRKAIETWQAIGILENMITEAKEKIENQEKTSELVIINQGKENDKTLDKYEILNANLLQYLVELATKWFDSTHPPNQERIEYMIEHLDEAIVIYEESIRLNGHPKDNNPHKQQKEIELKKTDKVNLEQTGERKLAEKNQMTIVSKSSELNPSDTQELLERLKDWRKGICPNGTLANQACFVLETMPKITMIYSNNDDYITTEIVSEASWTDNLIESSAVTTMNDDSLIQSLSDLYMIFHSNNKSTSITRHTLHSIQIDKHAVFNVDKILRPTETLQSKIDDIFNQSDRDTQWSLLLSLWIEFGYFWPRKIMLGYKQHLSKSYTFNNNSESTNNFYHALNFLKDQHKTKERNKPFSLYRFFSDCMIVTRLDLTPLHEFFDEPYKSMIRGMIQSRFVHIIAYQPIKIFNVATKSYLYWDTTLKQKYTEKDHPFVVRSIAANHLSDIESKQYLWRLTWSPLTEEYTSASILSGFSKVYIQPACKFPSVDQPSSPSAENHTMTLSRRPAKYDEMIPQQLHFSRTKALTLLSSDFSQFGKSSWSLEYPNNKLKYVTDYQLDIKLNINEHIRRIKPLLEDDDIQLQQVGLLTAFYPLEKSLRTEMANEQHFKKQNNSKSRNNVLCIDEDIIQEKYTKNTIWKIQLPTPDHEQVSRPMLSHPKVFGEEQLNEGMY</sequence>
<keyword evidence="9" id="KW-1185">Reference proteome</keyword>
<feature type="domain" description="Peptidase M48" evidence="7">
    <location>
        <begin position="152"/>
        <end position="366"/>
    </location>
</feature>
<dbReference type="GO" id="GO:0034982">
    <property type="term" value="P:mitochondrial protein processing"/>
    <property type="evidence" value="ECO:0007669"/>
    <property type="project" value="TreeGrafter"/>
</dbReference>
<dbReference type="PANTHER" id="PTHR22726">
    <property type="entry name" value="METALLOENDOPEPTIDASE OMA1"/>
    <property type="match status" value="1"/>
</dbReference>
<dbReference type="InterPro" id="IPR001915">
    <property type="entry name" value="Peptidase_M48"/>
</dbReference>
<dbReference type="PANTHER" id="PTHR22726:SF18">
    <property type="entry name" value="PEPTIDASE M48 DOMAIN-CONTAINING PROTEIN"/>
    <property type="match status" value="1"/>
</dbReference>
<gene>
    <name evidence="8" type="ORF">G6F64_006204</name>
</gene>
<dbReference type="GO" id="GO:0005743">
    <property type="term" value="C:mitochondrial inner membrane"/>
    <property type="evidence" value="ECO:0007669"/>
    <property type="project" value="TreeGrafter"/>
</dbReference>
<keyword evidence="3" id="KW-0479">Metal-binding</keyword>
<dbReference type="GO" id="GO:0004222">
    <property type="term" value="F:metalloendopeptidase activity"/>
    <property type="evidence" value="ECO:0007669"/>
    <property type="project" value="InterPro"/>
</dbReference>
<evidence type="ECO:0000259" key="7">
    <source>
        <dbReference type="Pfam" id="PF01435"/>
    </source>
</evidence>
<keyword evidence="4" id="KW-0378">Hydrolase</keyword>
<dbReference type="Proteomes" id="UP000716291">
    <property type="component" value="Unassembled WGS sequence"/>
</dbReference>
<keyword evidence="5" id="KW-0862">Zinc</keyword>
<accession>A0A9P6X996</accession>
<evidence type="ECO:0000313" key="9">
    <source>
        <dbReference type="Proteomes" id="UP000716291"/>
    </source>
</evidence>
<dbReference type="GO" id="GO:0046872">
    <property type="term" value="F:metal ion binding"/>
    <property type="evidence" value="ECO:0007669"/>
    <property type="project" value="UniProtKB-KW"/>
</dbReference>
<keyword evidence="6" id="KW-0482">Metalloprotease</keyword>
<organism evidence="8 9">
    <name type="scientific">Rhizopus oryzae</name>
    <name type="common">Mucormycosis agent</name>
    <name type="synonym">Rhizopus arrhizus var. delemar</name>
    <dbReference type="NCBI Taxonomy" id="64495"/>
    <lineage>
        <taxon>Eukaryota</taxon>
        <taxon>Fungi</taxon>
        <taxon>Fungi incertae sedis</taxon>
        <taxon>Mucoromycota</taxon>
        <taxon>Mucoromycotina</taxon>
        <taxon>Mucoromycetes</taxon>
        <taxon>Mucorales</taxon>
        <taxon>Mucorineae</taxon>
        <taxon>Rhizopodaceae</taxon>
        <taxon>Rhizopus</taxon>
    </lineage>
</organism>
<evidence type="ECO:0000256" key="3">
    <source>
        <dbReference type="ARBA" id="ARBA00022723"/>
    </source>
</evidence>
<comment type="cofactor">
    <cofactor evidence="1">
        <name>Zn(2+)</name>
        <dbReference type="ChEBI" id="CHEBI:29105"/>
    </cofactor>
</comment>
<evidence type="ECO:0000256" key="1">
    <source>
        <dbReference type="ARBA" id="ARBA00001947"/>
    </source>
</evidence>
<dbReference type="GO" id="GO:0006515">
    <property type="term" value="P:protein quality control for misfolded or incompletely synthesized proteins"/>
    <property type="evidence" value="ECO:0007669"/>
    <property type="project" value="TreeGrafter"/>
</dbReference>
<proteinExistence type="predicted"/>
<name>A0A9P6X996_RHIOR</name>
<dbReference type="Pfam" id="PF01435">
    <property type="entry name" value="Peptidase_M48"/>
    <property type="match status" value="1"/>
</dbReference>
<protein>
    <recommendedName>
        <fullName evidence="7">Peptidase M48 domain-containing protein</fullName>
    </recommendedName>
</protein>
<dbReference type="InterPro" id="IPR051156">
    <property type="entry name" value="Mito/Outer_Membr_Metalloprot"/>
</dbReference>
<dbReference type="AlphaFoldDB" id="A0A9P6X996"/>
<dbReference type="EMBL" id="JAANQT010000810">
    <property type="protein sequence ID" value="KAG1308223.1"/>
    <property type="molecule type" value="Genomic_DNA"/>
</dbReference>
<evidence type="ECO:0000313" key="8">
    <source>
        <dbReference type="EMBL" id="KAG1308223.1"/>
    </source>
</evidence>
<keyword evidence="2" id="KW-0645">Protease</keyword>
<evidence type="ECO:0000256" key="5">
    <source>
        <dbReference type="ARBA" id="ARBA00022833"/>
    </source>
</evidence>
<evidence type="ECO:0000256" key="6">
    <source>
        <dbReference type="ARBA" id="ARBA00023049"/>
    </source>
</evidence>